<reference evidence="9 10" key="1">
    <citation type="submission" date="2015-06" db="EMBL/GenBank/DDBJ databases">
        <title>A Comprehensive Approach to Explore the Metabolic and Phylogenetic Diversity of Bacterial Steroid Degradation in the Environment: Testosterone as an Example.</title>
        <authorList>
            <person name="Yang F.-C."/>
            <person name="Chen Y.-L."/>
            <person name="Yu C.-P."/>
            <person name="Tang S.-L."/>
            <person name="Wang P.-H."/>
            <person name="Ismail W."/>
            <person name="Wang C.-H."/>
            <person name="Yang C.-Y."/>
            <person name="Chiang Y.-R."/>
        </authorList>
    </citation>
    <scope>NUCLEOTIDE SEQUENCE [LARGE SCALE GENOMIC DNA]</scope>
    <source>
        <strain evidence="9 10">DSM 18526</strain>
    </source>
</reference>
<dbReference type="RefSeq" id="WP_066918031.1">
    <property type="nucleotide sequence ID" value="NZ_CP011971.1"/>
</dbReference>
<dbReference type="PROSITE" id="PS51826">
    <property type="entry name" value="PSBD"/>
    <property type="match status" value="1"/>
</dbReference>
<dbReference type="SUPFAM" id="SSF47005">
    <property type="entry name" value="Peripheral subunit-binding domain of 2-oxo acid dehydrogenase complex"/>
    <property type="match status" value="1"/>
</dbReference>
<dbReference type="EMBL" id="CP011971">
    <property type="protein sequence ID" value="AMN45758.1"/>
    <property type="molecule type" value="Genomic_DNA"/>
</dbReference>
<comment type="subunit">
    <text evidence="3">Forms a 24-polypeptide structural core with octahedral symmetry.</text>
</comment>
<dbReference type="EC" id="2.3.1.-" evidence="7"/>
<name>A0A127F822_STEDE</name>
<evidence type="ECO:0000313" key="10">
    <source>
        <dbReference type="Proteomes" id="UP000070250"/>
    </source>
</evidence>
<dbReference type="GO" id="GO:0005737">
    <property type="term" value="C:cytoplasm"/>
    <property type="evidence" value="ECO:0007669"/>
    <property type="project" value="TreeGrafter"/>
</dbReference>
<sequence length="400" mass="42105">MHALTLPRLGQTMETGRIVEWLIEEGAEYVEGAIVYSIETDKTVLEVQATLPGKLLRKVAAADTELPVGALVGVAADPGEQASMAQVQSFIDDNNAVAAASAANVAAVVANEPETTATKPAAAIPRAMPRTKKLARELGVELAAIVAPSGPGGLITEDDVRRSCQSLGTDRPPDTVAAVPMNLSGARARSAVEKTIARQMTRSWAVPQFAQDVEIDAEALLARRGRLQAEGRDISLTALMLDALVTALGCVPECNATFDGEELIQSSRIDAAIAIATPRGLLVPVLRDCNGSDFNARTARLAQLTIRAREGNLHPDEMSGGTVTLSNLGASRVETGVPIINAPQVCLVFTGVIIDKPVARNGQLTIGKRMHVVNVYDHRVIDGITGSRFVDALTTALTSS</sequence>
<evidence type="ECO:0000256" key="5">
    <source>
        <dbReference type="ARBA" id="ARBA00022823"/>
    </source>
</evidence>
<dbReference type="PANTHER" id="PTHR43178:SF5">
    <property type="entry name" value="LIPOAMIDE ACYLTRANSFERASE COMPONENT OF BRANCHED-CHAIN ALPHA-KETO ACID DEHYDROGENASE COMPLEX, MITOCHONDRIAL"/>
    <property type="match status" value="1"/>
</dbReference>
<comment type="cofactor">
    <cofactor evidence="1 7">
        <name>(R)-lipoate</name>
        <dbReference type="ChEBI" id="CHEBI:83088"/>
    </cofactor>
</comment>
<dbReference type="CDD" id="cd06849">
    <property type="entry name" value="lipoyl_domain"/>
    <property type="match status" value="1"/>
</dbReference>
<accession>A0A127F822</accession>
<keyword evidence="6 7" id="KW-0012">Acyltransferase</keyword>
<dbReference type="GO" id="GO:0016407">
    <property type="term" value="F:acetyltransferase activity"/>
    <property type="evidence" value="ECO:0007669"/>
    <property type="project" value="TreeGrafter"/>
</dbReference>
<dbReference type="OrthoDB" id="9805770at2"/>
<evidence type="ECO:0000313" key="9">
    <source>
        <dbReference type="EMBL" id="AMN45758.1"/>
    </source>
</evidence>
<evidence type="ECO:0000256" key="6">
    <source>
        <dbReference type="ARBA" id="ARBA00023315"/>
    </source>
</evidence>
<dbReference type="STRING" id="465721.ACG33_01280"/>
<keyword evidence="5 7" id="KW-0450">Lipoyl</keyword>
<organism evidence="9 10">
    <name type="scientific">Steroidobacter denitrificans</name>
    <dbReference type="NCBI Taxonomy" id="465721"/>
    <lineage>
        <taxon>Bacteria</taxon>
        <taxon>Pseudomonadati</taxon>
        <taxon>Pseudomonadota</taxon>
        <taxon>Gammaproteobacteria</taxon>
        <taxon>Steroidobacterales</taxon>
        <taxon>Steroidobacteraceae</taxon>
        <taxon>Steroidobacter</taxon>
    </lineage>
</organism>
<dbReference type="Pfam" id="PF02817">
    <property type="entry name" value="E3_binding"/>
    <property type="match status" value="1"/>
</dbReference>
<dbReference type="InterPro" id="IPR023213">
    <property type="entry name" value="CAT-like_dom_sf"/>
</dbReference>
<dbReference type="Pfam" id="PF00198">
    <property type="entry name" value="2-oxoacid_dh"/>
    <property type="match status" value="1"/>
</dbReference>
<dbReference type="GO" id="GO:0031405">
    <property type="term" value="F:lipoic acid binding"/>
    <property type="evidence" value="ECO:0007669"/>
    <property type="project" value="TreeGrafter"/>
</dbReference>
<dbReference type="SUPFAM" id="SSF52777">
    <property type="entry name" value="CoA-dependent acyltransferases"/>
    <property type="match status" value="1"/>
</dbReference>
<keyword evidence="4 7" id="KW-0808">Transferase</keyword>
<dbReference type="InterPro" id="IPR001078">
    <property type="entry name" value="2-oxoacid_DH_actylTfrase"/>
</dbReference>
<dbReference type="AlphaFoldDB" id="A0A127F822"/>
<dbReference type="Gene3D" id="2.40.50.100">
    <property type="match status" value="1"/>
</dbReference>
<evidence type="ECO:0000256" key="4">
    <source>
        <dbReference type="ARBA" id="ARBA00022679"/>
    </source>
</evidence>
<dbReference type="InterPro" id="IPR036625">
    <property type="entry name" value="E3-bd_dom_sf"/>
</dbReference>
<keyword evidence="9" id="KW-0670">Pyruvate</keyword>
<keyword evidence="10" id="KW-1185">Reference proteome</keyword>
<comment type="similarity">
    <text evidence="2 7">Belongs to the 2-oxoacid dehydrogenase family.</text>
</comment>
<dbReference type="Gene3D" id="3.30.559.10">
    <property type="entry name" value="Chloramphenicol acetyltransferase-like domain"/>
    <property type="match status" value="1"/>
</dbReference>
<dbReference type="InterPro" id="IPR000089">
    <property type="entry name" value="Biotin_lipoyl"/>
</dbReference>
<evidence type="ECO:0000256" key="2">
    <source>
        <dbReference type="ARBA" id="ARBA00007317"/>
    </source>
</evidence>
<dbReference type="KEGG" id="sdf:ACG33_01280"/>
<evidence type="ECO:0000256" key="1">
    <source>
        <dbReference type="ARBA" id="ARBA00001938"/>
    </source>
</evidence>
<evidence type="ECO:0000256" key="3">
    <source>
        <dbReference type="ARBA" id="ARBA00011484"/>
    </source>
</evidence>
<proteinExistence type="inferred from homology"/>
<dbReference type="Pfam" id="PF00364">
    <property type="entry name" value="Biotin_lipoyl"/>
    <property type="match status" value="1"/>
</dbReference>
<dbReference type="InterPro" id="IPR011053">
    <property type="entry name" value="Single_hybrid_motif"/>
</dbReference>
<dbReference type="Gene3D" id="4.10.320.10">
    <property type="entry name" value="E3-binding domain"/>
    <property type="match status" value="1"/>
</dbReference>
<dbReference type="SUPFAM" id="SSF51230">
    <property type="entry name" value="Single hybrid motif"/>
    <property type="match status" value="1"/>
</dbReference>
<evidence type="ECO:0000259" key="8">
    <source>
        <dbReference type="PROSITE" id="PS51826"/>
    </source>
</evidence>
<dbReference type="InterPro" id="IPR050743">
    <property type="entry name" value="2-oxoacid_DH_E2_comp"/>
</dbReference>
<evidence type="ECO:0000256" key="7">
    <source>
        <dbReference type="RuleBase" id="RU003423"/>
    </source>
</evidence>
<feature type="domain" description="Peripheral subunit-binding (PSBD)" evidence="8">
    <location>
        <begin position="126"/>
        <end position="164"/>
    </location>
</feature>
<dbReference type="InterPro" id="IPR004167">
    <property type="entry name" value="PSBD"/>
</dbReference>
<gene>
    <name evidence="9" type="ORF">ACG33_01280</name>
</gene>
<protein>
    <recommendedName>
        <fullName evidence="7">Dihydrolipoamide acetyltransferase component of pyruvate dehydrogenase complex</fullName>
        <ecNumber evidence="7">2.3.1.-</ecNumber>
    </recommendedName>
</protein>
<dbReference type="PANTHER" id="PTHR43178">
    <property type="entry name" value="DIHYDROLIPOAMIDE ACETYLTRANSFERASE COMPONENT OF PYRUVATE DEHYDROGENASE COMPLEX"/>
    <property type="match status" value="1"/>
</dbReference>
<dbReference type="Proteomes" id="UP000070250">
    <property type="component" value="Chromosome"/>
</dbReference>